<keyword evidence="4" id="KW-0418">Kinase</keyword>
<evidence type="ECO:0000313" key="7">
    <source>
        <dbReference type="EMBL" id="KAK4747490.1"/>
    </source>
</evidence>
<organism evidence="7 8">
    <name type="scientific">Trapa incisa</name>
    <dbReference type="NCBI Taxonomy" id="236973"/>
    <lineage>
        <taxon>Eukaryota</taxon>
        <taxon>Viridiplantae</taxon>
        <taxon>Streptophyta</taxon>
        <taxon>Embryophyta</taxon>
        <taxon>Tracheophyta</taxon>
        <taxon>Spermatophyta</taxon>
        <taxon>Magnoliopsida</taxon>
        <taxon>eudicotyledons</taxon>
        <taxon>Gunneridae</taxon>
        <taxon>Pentapetalae</taxon>
        <taxon>rosids</taxon>
        <taxon>malvids</taxon>
        <taxon>Myrtales</taxon>
        <taxon>Lythraceae</taxon>
        <taxon>Trapa</taxon>
    </lineage>
</organism>
<reference evidence="7 8" key="1">
    <citation type="journal article" date="2023" name="Hortic Res">
        <title>Pangenome of water caltrop reveals structural variations and asymmetric subgenome divergence after allopolyploidization.</title>
        <authorList>
            <person name="Zhang X."/>
            <person name="Chen Y."/>
            <person name="Wang L."/>
            <person name="Yuan Y."/>
            <person name="Fang M."/>
            <person name="Shi L."/>
            <person name="Lu R."/>
            <person name="Comes H.P."/>
            <person name="Ma Y."/>
            <person name="Chen Y."/>
            <person name="Huang G."/>
            <person name="Zhou Y."/>
            <person name="Zheng Z."/>
            <person name="Qiu Y."/>
        </authorList>
    </citation>
    <scope>NUCLEOTIDE SEQUENCE [LARGE SCALE GENOMIC DNA]</scope>
    <source>
        <tissue evidence="7">Roots</tissue>
    </source>
</reference>
<dbReference type="GO" id="GO:0004674">
    <property type="term" value="F:protein serine/threonine kinase activity"/>
    <property type="evidence" value="ECO:0007669"/>
    <property type="project" value="UniProtKB-KW"/>
</dbReference>
<dbReference type="InterPro" id="IPR011009">
    <property type="entry name" value="Kinase-like_dom_sf"/>
</dbReference>
<dbReference type="GO" id="GO:0005524">
    <property type="term" value="F:ATP binding"/>
    <property type="evidence" value="ECO:0007669"/>
    <property type="project" value="UniProtKB-KW"/>
</dbReference>
<dbReference type="InterPro" id="IPR000719">
    <property type="entry name" value="Prot_kinase_dom"/>
</dbReference>
<dbReference type="Pfam" id="PF00069">
    <property type="entry name" value="Pkinase"/>
    <property type="match status" value="1"/>
</dbReference>
<dbReference type="AlphaFoldDB" id="A0AAN7JKV1"/>
<evidence type="ECO:0000313" key="8">
    <source>
        <dbReference type="Proteomes" id="UP001345219"/>
    </source>
</evidence>
<keyword evidence="2" id="KW-0808">Transferase</keyword>
<accession>A0AAN7JKV1</accession>
<keyword evidence="1" id="KW-0723">Serine/threonine-protein kinase</keyword>
<evidence type="ECO:0000256" key="3">
    <source>
        <dbReference type="ARBA" id="ARBA00022741"/>
    </source>
</evidence>
<evidence type="ECO:0000259" key="6">
    <source>
        <dbReference type="PROSITE" id="PS50011"/>
    </source>
</evidence>
<dbReference type="SUPFAM" id="SSF56112">
    <property type="entry name" value="Protein kinase-like (PK-like)"/>
    <property type="match status" value="1"/>
</dbReference>
<keyword evidence="8" id="KW-1185">Reference proteome</keyword>
<comment type="caution">
    <text evidence="7">The sequence shown here is derived from an EMBL/GenBank/DDBJ whole genome shotgun (WGS) entry which is preliminary data.</text>
</comment>
<dbReference type="Proteomes" id="UP001345219">
    <property type="component" value="Chromosome 12"/>
</dbReference>
<evidence type="ECO:0000256" key="1">
    <source>
        <dbReference type="ARBA" id="ARBA00022527"/>
    </source>
</evidence>
<dbReference type="EMBL" id="JAXIOK010000019">
    <property type="protein sequence ID" value="KAK4747490.1"/>
    <property type="molecule type" value="Genomic_DNA"/>
</dbReference>
<keyword evidence="3" id="KW-0547">Nucleotide-binding</keyword>
<name>A0AAN7JKV1_9MYRT</name>
<protein>
    <recommendedName>
        <fullName evidence="6">Protein kinase domain-containing protein</fullName>
    </recommendedName>
</protein>
<dbReference type="Gene3D" id="1.10.510.10">
    <property type="entry name" value="Transferase(Phosphotransferase) domain 1"/>
    <property type="match status" value="1"/>
</dbReference>
<keyword evidence="5" id="KW-0067">ATP-binding</keyword>
<sequence length="106" mass="11542">MHFKSELIGIGRKSSLCCAGGSVLSGNYSEKVDIWSCGVLLHALLMGFLPFQGDSLENIFKAIKNVELDFHAGLWKSVSSPARDLIGKMLTRDVSARKTADEVLSK</sequence>
<dbReference type="PANTHER" id="PTHR24350">
    <property type="entry name" value="SERINE/THREONINE-PROTEIN KINASE IAL-RELATED"/>
    <property type="match status" value="1"/>
</dbReference>
<evidence type="ECO:0000256" key="2">
    <source>
        <dbReference type="ARBA" id="ARBA00022679"/>
    </source>
</evidence>
<evidence type="ECO:0000256" key="5">
    <source>
        <dbReference type="ARBA" id="ARBA00022840"/>
    </source>
</evidence>
<feature type="domain" description="Protein kinase" evidence="6">
    <location>
        <begin position="1"/>
        <end position="106"/>
    </location>
</feature>
<evidence type="ECO:0000256" key="4">
    <source>
        <dbReference type="ARBA" id="ARBA00022777"/>
    </source>
</evidence>
<gene>
    <name evidence="7" type="ORF">SAY87_014076</name>
</gene>
<dbReference type="PROSITE" id="PS50011">
    <property type="entry name" value="PROTEIN_KINASE_DOM"/>
    <property type="match status" value="1"/>
</dbReference>
<proteinExistence type="predicted"/>
<dbReference type="InterPro" id="IPR030616">
    <property type="entry name" value="Aur-like"/>
</dbReference>